<feature type="transmembrane region" description="Helical" evidence="7">
    <location>
        <begin position="21"/>
        <end position="46"/>
    </location>
</feature>
<dbReference type="InterPro" id="IPR019734">
    <property type="entry name" value="TPR_rpt"/>
</dbReference>
<evidence type="ECO:0000256" key="6">
    <source>
        <dbReference type="PROSITE-ProRule" id="PRU00339"/>
    </source>
</evidence>
<evidence type="ECO:0000259" key="8">
    <source>
        <dbReference type="Pfam" id="PF02518"/>
    </source>
</evidence>
<keyword evidence="5" id="KW-0902">Two-component regulatory system</keyword>
<reference evidence="9" key="1">
    <citation type="submission" date="2010-07" db="EMBL/GenBank/DDBJ databases">
        <authorList>
            <person name="Muzny D."/>
            <person name="Qin X."/>
            <person name="Buhay C."/>
            <person name="Dugan-Rocha S."/>
            <person name="Ding Y."/>
            <person name="Chen G."/>
            <person name="Hawes A."/>
            <person name="Holder M."/>
            <person name="Jhangiani S."/>
            <person name="Johnson A."/>
            <person name="Khan Z."/>
            <person name="Li Z."/>
            <person name="Liu W."/>
            <person name="Liu X."/>
            <person name="Perez L."/>
            <person name="Shen H."/>
            <person name="Wang Q."/>
            <person name="Watt J."/>
            <person name="Xi L."/>
            <person name="Xin Y."/>
            <person name="Zhou J."/>
            <person name="Deng J."/>
            <person name="Jiang H."/>
            <person name="Liu Y."/>
            <person name="Qu J."/>
            <person name="Song X.-Z."/>
            <person name="Zhang L."/>
            <person name="Villasana D."/>
            <person name="Johnson A."/>
            <person name="Liu J."/>
            <person name="Liyanage D."/>
            <person name="Lorensuhewa L."/>
            <person name="Robinson T."/>
            <person name="Song A."/>
            <person name="Song B.-B."/>
            <person name="Dinh H."/>
            <person name="Thornton R."/>
            <person name="Coyle M."/>
            <person name="Francisco L."/>
            <person name="Jackson L."/>
            <person name="Javaid M."/>
            <person name="Korchina V."/>
            <person name="Kovar C."/>
            <person name="Mata R."/>
            <person name="Mathew T."/>
            <person name="Ngo R."/>
            <person name="Nguyen L."/>
            <person name="Nguyen N."/>
            <person name="Okwuonu G."/>
            <person name="Ongeri F."/>
            <person name="Pham C."/>
            <person name="Simmons D."/>
            <person name="Wilczek-Boney K."/>
            <person name="Hale W."/>
            <person name="Jakkamsetti A."/>
            <person name="Pham P."/>
            <person name="Ruth R."/>
            <person name="San Lucas F."/>
            <person name="Warren J."/>
            <person name="Zhang J."/>
            <person name="Zhao Z."/>
            <person name="Zhou C."/>
            <person name="Zhu D."/>
            <person name="Lee S."/>
            <person name="Bess C."/>
            <person name="Blankenburg K."/>
            <person name="Forbes L."/>
            <person name="Fu Q."/>
            <person name="Gubbala S."/>
            <person name="Hirani K."/>
            <person name="Jayaseelan J.C."/>
            <person name="Lara F."/>
            <person name="Munidasa M."/>
            <person name="Palculict T."/>
            <person name="Patil S."/>
            <person name="Pu L.-L."/>
            <person name="Saada N."/>
            <person name="Tang L."/>
            <person name="Weissenberger G."/>
            <person name="Zhu Y."/>
            <person name="Hemphill L."/>
            <person name="Shang Y."/>
            <person name="Youmans B."/>
            <person name="Ayvaz T."/>
            <person name="Ross M."/>
            <person name="Santibanez J."/>
            <person name="Aqrawi P."/>
            <person name="Gross S."/>
            <person name="Joshi V."/>
            <person name="Fowler G."/>
            <person name="Nazareth L."/>
            <person name="Reid J."/>
            <person name="Worley K."/>
            <person name="Petrosino J."/>
            <person name="Highlander S."/>
            <person name="Gibbs R."/>
        </authorList>
    </citation>
    <scope>NUCLEOTIDE SEQUENCE [LARGE SCALE GENOMIC DNA]</scope>
    <source>
        <strain evidence="9">ATCC 33861</strain>
    </source>
</reference>
<evidence type="ECO:0000256" key="1">
    <source>
        <dbReference type="ARBA" id="ARBA00000085"/>
    </source>
</evidence>
<dbReference type="InterPro" id="IPR050482">
    <property type="entry name" value="Sensor_HK_TwoCompSys"/>
</dbReference>
<dbReference type="InterPro" id="IPR003594">
    <property type="entry name" value="HATPase_dom"/>
</dbReference>
<comment type="caution">
    <text evidence="9">The sequence shown here is derived from an EMBL/GenBank/DDBJ whole genome shotgun (WGS) entry which is preliminary data.</text>
</comment>
<dbReference type="SUPFAM" id="SSF48452">
    <property type="entry name" value="TPR-like"/>
    <property type="match status" value="2"/>
</dbReference>
<dbReference type="EC" id="2.7.13.3" evidence="2"/>
<proteinExistence type="predicted"/>
<organism evidence="9 10">
    <name type="scientific">Sphingobacterium spiritivorum ATCC 33861</name>
    <dbReference type="NCBI Taxonomy" id="525373"/>
    <lineage>
        <taxon>Bacteria</taxon>
        <taxon>Pseudomonadati</taxon>
        <taxon>Bacteroidota</taxon>
        <taxon>Sphingobacteriia</taxon>
        <taxon>Sphingobacteriales</taxon>
        <taxon>Sphingobacteriaceae</taxon>
        <taxon>Sphingobacterium</taxon>
    </lineage>
</organism>
<keyword evidence="7" id="KW-1133">Transmembrane helix</keyword>
<comment type="catalytic activity">
    <reaction evidence="1">
        <text>ATP + protein L-histidine = ADP + protein N-phospho-L-histidine.</text>
        <dbReference type="EC" id="2.7.13.3"/>
    </reaction>
</comment>
<protein>
    <recommendedName>
        <fullName evidence="2">histidine kinase</fullName>
        <ecNumber evidence="2">2.7.13.3</ecNumber>
    </recommendedName>
</protein>
<evidence type="ECO:0000256" key="4">
    <source>
        <dbReference type="ARBA" id="ARBA00022777"/>
    </source>
</evidence>
<dbReference type="PROSITE" id="PS50005">
    <property type="entry name" value="TPR"/>
    <property type="match status" value="1"/>
</dbReference>
<evidence type="ECO:0000313" key="10">
    <source>
        <dbReference type="Proteomes" id="UP000006258"/>
    </source>
</evidence>
<keyword evidence="7" id="KW-0472">Membrane</keyword>
<dbReference type="PANTHER" id="PTHR24421:SF10">
    <property type="entry name" value="NITRATE_NITRITE SENSOR PROTEIN NARQ"/>
    <property type="match status" value="1"/>
</dbReference>
<dbReference type="Gene3D" id="3.30.565.10">
    <property type="entry name" value="Histidine kinase-like ATPase, C-terminal domain"/>
    <property type="match status" value="1"/>
</dbReference>
<dbReference type="GO" id="GO:0004673">
    <property type="term" value="F:protein histidine kinase activity"/>
    <property type="evidence" value="ECO:0007669"/>
    <property type="project" value="UniProtKB-EC"/>
</dbReference>
<dbReference type="Pfam" id="PF02518">
    <property type="entry name" value="HATPase_c"/>
    <property type="match status" value="1"/>
</dbReference>
<gene>
    <name evidence="9" type="ORF">HMPREF0766_12489</name>
</gene>
<keyword evidence="3" id="KW-0808">Transferase</keyword>
<sequence>MTTRECYKRILYATQINQRDILFGLFFCNLEEIILVLRPLFLYLLFISFLSCSKEAGHQEKVVVNPYFDKAFEFVETNKLDSAFIYFDKAKELFLSVNDSLGAGKCLINNAITLTEKGDFFGGQETSLEAIKYLNENIKKHHYYLGSNYNNLGVATYNLKDYDNSLRFYELAVKFSEDSLNTRVYLNNMAKIYQEIGNYTESLKLFQHILAGTSKNKVEYARALTNIAYTKWLQNPNYDARPELFKALTIRTQEKDLWGQNSSYAHLSDYYHKSIPDSALYFANRMYAVAKEIKSADDQLEGLQKLIKLSPAALSKHYFEIYQALDDSVQTARNAAKNQFALIRYETERHKAENLKLQQDNTKKGFMLVSLLFLVLSGSVIVIILYRKRKQRLELKAETAIRENQLRTSKKVHDVVANGLYRVMTEIENQEDLNRDNVLDKLEDMYEKSRDISYEKIEYEHQNFHEKMAALLRSFATDQVKVVLIGNTGELWKKVDAKVKYEVEHILQEFMVNMKKHSGASNVAVKFERNDNRIQISYSDNGIGIKDSLQFNNGLKNTGTRIENIQGAITFETQTERGLKIQFSFPVS</sequence>
<keyword evidence="10" id="KW-1185">Reference proteome</keyword>
<dbReference type="InterPro" id="IPR011990">
    <property type="entry name" value="TPR-like_helical_dom_sf"/>
</dbReference>
<dbReference type="eggNOG" id="COG4585">
    <property type="taxonomic scope" value="Bacteria"/>
</dbReference>
<dbReference type="HOGENOM" id="CLU_000445_106_3_10"/>
<evidence type="ECO:0000313" key="9">
    <source>
        <dbReference type="EMBL" id="EFK57416.1"/>
    </source>
</evidence>
<dbReference type="OrthoDB" id="943406at2"/>
<dbReference type="EMBL" id="ACHA02000011">
    <property type="protein sequence ID" value="EFK57416.1"/>
    <property type="molecule type" value="Genomic_DNA"/>
</dbReference>
<dbReference type="GO" id="GO:0000160">
    <property type="term" value="P:phosphorelay signal transduction system"/>
    <property type="evidence" value="ECO:0007669"/>
    <property type="project" value="UniProtKB-KW"/>
</dbReference>
<accession>D7VNB9</accession>
<feature type="transmembrane region" description="Helical" evidence="7">
    <location>
        <begin position="365"/>
        <end position="386"/>
    </location>
</feature>
<dbReference type="Proteomes" id="UP000006258">
    <property type="component" value="Unassembled WGS sequence"/>
</dbReference>
<feature type="domain" description="Histidine kinase/HSP90-like ATPase" evidence="8">
    <location>
        <begin position="503"/>
        <end position="587"/>
    </location>
</feature>
<evidence type="ECO:0000256" key="2">
    <source>
        <dbReference type="ARBA" id="ARBA00012438"/>
    </source>
</evidence>
<dbReference type="STRING" id="525373.HMPREF0766_12489"/>
<dbReference type="AlphaFoldDB" id="D7VNB9"/>
<evidence type="ECO:0000256" key="3">
    <source>
        <dbReference type="ARBA" id="ARBA00022679"/>
    </source>
</evidence>
<dbReference type="SUPFAM" id="SSF55874">
    <property type="entry name" value="ATPase domain of HSP90 chaperone/DNA topoisomerase II/histidine kinase"/>
    <property type="match status" value="1"/>
</dbReference>
<keyword evidence="7" id="KW-0812">Transmembrane</keyword>
<dbReference type="Pfam" id="PF13424">
    <property type="entry name" value="TPR_12"/>
    <property type="match status" value="1"/>
</dbReference>
<dbReference type="eggNOG" id="COG0457">
    <property type="taxonomic scope" value="Bacteria"/>
</dbReference>
<dbReference type="Gene3D" id="1.25.40.10">
    <property type="entry name" value="Tetratricopeptide repeat domain"/>
    <property type="match status" value="1"/>
</dbReference>
<dbReference type="SMART" id="SM00028">
    <property type="entry name" value="TPR"/>
    <property type="match status" value="3"/>
</dbReference>
<evidence type="ECO:0000256" key="7">
    <source>
        <dbReference type="SAM" id="Phobius"/>
    </source>
</evidence>
<dbReference type="InterPro" id="IPR036890">
    <property type="entry name" value="HATPase_C_sf"/>
</dbReference>
<evidence type="ECO:0000256" key="5">
    <source>
        <dbReference type="ARBA" id="ARBA00023012"/>
    </source>
</evidence>
<dbReference type="PANTHER" id="PTHR24421">
    <property type="entry name" value="NITRATE/NITRITE SENSOR PROTEIN NARX-RELATED"/>
    <property type="match status" value="1"/>
</dbReference>
<keyword evidence="6" id="KW-0802">TPR repeat</keyword>
<feature type="repeat" description="TPR" evidence="6">
    <location>
        <begin position="146"/>
        <end position="179"/>
    </location>
</feature>
<keyword evidence="4 9" id="KW-0418">Kinase</keyword>
<name>D7VNB9_SPHSI</name>